<feature type="transmembrane region" description="Helical" evidence="2">
    <location>
        <begin position="61"/>
        <end position="80"/>
    </location>
</feature>
<sequence>MTPPDRSPRGKKKKKKKKGGEFLEAGYAGGESARKRSAKNDKRREPEREGSRAFLRRASPVCVLFFLSFFFPSCLWSAGWDGGMFRQSSTSSPDFRPSDSTRDKRESYVCIYACMHVYTGTYQNAHRRGRDGFYPLAGYPASGTVPQRHRFNPRLDQAGGSGAWPINVHP</sequence>
<keyword evidence="2" id="KW-1133">Transmembrane helix</keyword>
<dbReference type="Proteomes" id="UP000241462">
    <property type="component" value="Unassembled WGS sequence"/>
</dbReference>
<dbReference type="AlphaFoldDB" id="A0A2T3A7Q7"/>
<keyword evidence="2" id="KW-0472">Membrane</keyword>
<keyword evidence="4" id="KW-1185">Reference proteome</keyword>
<feature type="region of interest" description="Disordered" evidence="1">
    <location>
        <begin position="1"/>
        <end position="51"/>
    </location>
</feature>
<evidence type="ECO:0000313" key="3">
    <source>
        <dbReference type="EMBL" id="PSR84427.1"/>
    </source>
</evidence>
<evidence type="ECO:0000256" key="2">
    <source>
        <dbReference type="SAM" id="Phobius"/>
    </source>
</evidence>
<feature type="compositionally biased region" description="Basic and acidic residues" evidence="1">
    <location>
        <begin position="32"/>
        <end position="51"/>
    </location>
</feature>
<evidence type="ECO:0000256" key="1">
    <source>
        <dbReference type="SAM" id="MobiDB-lite"/>
    </source>
</evidence>
<dbReference type="EMBL" id="KZ678443">
    <property type="protein sequence ID" value="PSR84427.1"/>
    <property type="molecule type" value="Genomic_DNA"/>
</dbReference>
<feature type="compositionally biased region" description="Basic residues" evidence="1">
    <location>
        <begin position="9"/>
        <end position="18"/>
    </location>
</feature>
<accession>A0A2T3A7Q7</accession>
<dbReference type="InParanoid" id="A0A2T3A7Q7"/>
<protein>
    <recommendedName>
        <fullName evidence="5">Transmembrane protein</fullName>
    </recommendedName>
</protein>
<evidence type="ECO:0000313" key="4">
    <source>
        <dbReference type="Proteomes" id="UP000241462"/>
    </source>
</evidence>
<name>A0A2T3A7Q7_9PEZI</name>
<gene>
    <name evidence="3" type="ORF">BD289DRAFT_261078</name>
</gene>
<keyword evidence="2" id="KW-0812">Transmembrane</keyword>
<proteinExistence type="predicted"/>
<reference evidence="3 4" key="1">
    <citation type="journal article" date="2018" name="Mycol. Prog.">
        <title>Coniella lustricola, a new species from submerged detritus.</title>
        <authorList>
            <person name="Raudabaugh D.B."/>
            <person name="Iturriaga T."/>
            <person name="Carver A."/>
            <person name="Mondo S."/>
            <person name="Pangilinan J."/>
            <person name="Lipzen A."/>
            <person name="He G."/>
            <person name="Amirebrahimi M."/>
            <person name="Grigoriev I.V."/>
            <person name="Miller A.N."/>
        </authorList>
    </citation>
    <scope>NUCLEOTIDE SEQUENCE [LARGE SCALE GENOMIC DNA]</scope>
    <source>
        <strain evidence="3 4">B22-T-1</strain>
    </source>
</reference>
<organism evidence="3 4">
    <name type="scientific">Coniella lustricola</name>
    <dbReference type="NCBI Taxonomy" id="2025994"/>
    <lineage>
        <taxon>Eukaryota</taxon>
        <taxon>Fungi</taxon>
        <taxon>Dikarya</taxon>
        <taxon>Ascomycota</taxon>
        <taxon>Pezizomycotina</taxon>
        <taxon>Sordariomycetes</taxon>
        <taxon>Sordariomycetidae</taxon>
        <taxon>Diaporthales</taxon>
        <taxon>Schizoparmaceae</taxon>
        <taxon>Coniella</taxon>
    </lineage>
</organism>
<evidence type="ECO:0008006" key="5">
    <source>
        <dbReference type="Google" id="ProtNLM"/>
    </source>
</evidence>